<dbReference type="InterPro" id="IPR001547">
    <property type="entry name" value="Glyco_hydro_5"/>
</dbReference>
<keyword evidence="1" id="KW-0378">Hydrolase</keyword>
<dbReference type="InterPro" id="IPR018087">
    <property type="entry name" value="Glyco_hydro_5_CS"/>
</dbReference>
<dbReference type="SUPFAM" id="SSF51120">
    <property type="entry name" value="beta-Roll"/>
    <property type="match status" value="2"/>
</dbReference>
<name>A0A7W9EW58_9SPHN</name>
<gene>
    <name evidence="5" type="ORF">FHS94_002034</name>
</gene>
<dbReference type="GO" id="GO:0004553">
    <property type="term" value="F:hydrolase activity, hydrolyzing O-glycosyl compounds"/>
    <property type="evidence" value="ECO:0007669"/>
    <property type="project" value="InterPro"/>
</dbReference>
<dbReference type="SUPFAM" id="SSF51445">
    <property type="entry name" value="(Trans)glycosidases"/>
    <property type="match status" value="1"/>
</dbReference>
<dbReference type="AlphaFoldDB" id="A0A7W9EW58"/>
<dbReference type="Gene3D" id="3.20.20.80">
    <property type="entry name" value="Glycosidases"/>
    <property type="match status" value="1"/>
</dbReference>
<dbReference type="InterPro" id="IPR001343">
    <property type="entry name" value="Hemolysn_Ca-bd"/>
</dbReference>
<keyword evidence="6" id="KW-1185">Reference proteome</keyword>
<evidence type="ECO:0000259" key="4">
    <source>
        <dbReference type="Pfam" id="PF00150"/>
    </source>
</evidence>
<evidence type="ECO:0000313" key="6">
    <source>
        <dbReference type="Proteomes" id="UP000546200"/>
    </source>
</evidence>
<dbReference type="GO" id="GO:0005509">
    <property type="term" value="F:calcium ion binding"/>
    <property type="evidence" value="ECO:0007669"/>
    <property type="project" value="InterPro"/>
</dbReference>
<evidence type="ECO:0000256" key="2">
    <source>
        <dbReference type="ARBA" id="ARBA00023295"/>
    </source>
</evidence>
<evidence type="ECO:0000256" key="1">
    <source>
        <dbReference type="ARBA" id="ARBA00022801"/>
    </source>
</evidence>
<dbReference type="PROSITE" id="PS00330">
    <property type="entry name" value="HEMOLYSIN_CALCIUM"/>
    <property type="match status" value="4"/>
</dbReference>
<proteinExistence type="predicted"/>
<reference evidence="5 6" key="1">
    <citation type="submission" date="2020-08" db="EMBL/GenBank/DDBJ databases">
        <title>Genomic Encyclopedia of Type Strains, Phase IV (KMG-IV): sequencing the most valuable type-strain genomes for metagenomic binning, comparative biology and taxonomic classification.</title>
        <authorList>
            <person name="Goeker M."/>
        </authorList>
    </citation>
    <scope>NUCLEOTIDE SEQUENCE [LARGE SCALE GENOMIC DNA]</scope>
    <source>
        <strain evidence="5 6">DSM 100044</strain>
    </source>
</reference>
<dbReference type="Gene3D" id="2.150.10.10">
    <property type="entry name" value="Serralysin-like metalloprotease, C-terminal"/>
    <property type="match status" value="2"/>
</dbReference>
<feature type="domain" description="Glycoside hydrolase family 5" evidence="4">
    <location>
        <begin position="5"/>
        <end position="266"/>
    </location>
</feature>
<dbReference type="InterPro" id="IPR018511">
    <property type="entry name" value="Hemolysin-typ_Ca-bd_CS"/>
</dbReference>
<evidence type="ECO:0000256" key="3">
    <source>
        <dbReference type="SAM" id="MobiDB-lite"/>
    </source>
</evidence>
<dbReference type="PANTHER" id="PTHR34142:SF1">
    <property type="entry name" value="GLYCOSIDE HYDROLASE FAMILY 5 DOMAIN-CONTAINING PROTEIN"/>
    <property type="match status" value="1"/>
</dbReference>
<feature type="compositionally biased region" description="Gly residues" evidence="3">
    <location>
        <begin position="511"/>
        <end position="520"/>
    </location>
</feature>
<dbReference type="Proteomes" id="UP000546200">
    <property type="component" value="Unassembled WGS sequence"/>
</dbReference>
<dbReference type="PROSITE" id="PS00659">
    <property type="entry name" value="GLYCOSYL_HYDROL_F5"/>
    <property type="match status" value="1"/>
</dbReference>
<comment type="caution">
    <text evidence="5">The sequence shown here is derived from an EMBL/GenBank/DDBJ whole genome shotgun (WGS) entry which is preliminary data.</text>
</comment>
<sequence length="742" mass="77291">MIGVNLAGAEFATNAVYPTTAEIDYFASKGMGVIRLPFKWERLQPTQNGPLDQAELAQIKAVVDYAGSKGINVVLDVHNFGSGYGNVIGSAATPDTAFADLWGKLATTFRDSSQVLFGLMNEPNSQSSSQWVLSANAAIAAIRDAGAEQRILVPGAYHTGAHDWISSDNDTVVGAGVVDPLNNYSFEVHQYLDANNSGTSRTVASEDVGVRRLAAVTQWAIDTGHTLFLGEFGVSNDPTAVVALDRMLQFMEQNAAVWVGATYWAAGPSWGDYMYSVEPDNLANPVDKVQLDVLEKYDLDPSTPVPDISPPPPLPDGIAMTRAIDAPSVINEGEAMQLTFSVRNAVAGQTFDFWQQSAIDAEDFEHSLAADFAAALPAGATYTEITPLRGTITLAPGTYSFTLSRQTRIDGVVELIDKASWAEGNQENTDIRIGSFTGGLKLVSESAITNWVTDRPYADPSPPSPMPGSVSGTAAADVLNGTAAADSLYGLAGNDTLNGLGGNDRLVGGGGNDRLDGGAGADEMWGEAGNDTYSVDDPGDQVYEGFGGGTDTVQSTISYHLGDNVENLLLRTGAGIDGTGNALRNRIEGNSGNNRLVGNAGDDTLLGGGGNDILIGGIGQDVLTGGAGSDLFVFDVPHDTAADQVTDFAPGIDRVGIDSLAFGLGIGFGMAGGGSLDPDWFAAGGSATAGHGQFVFDAPSATLFWDADGLGPDRPTALAVFKPGVVLNSPISPCWVRASRAT</sequence>
<dbReference type="InterPro" id="IPR017853">
    <property type="entry name" value="GH"/>
</dbReference>
<dbReference type="GO" id="GO:0009251">
    <property type="term" value="P:glucan catabolic process"/>
    <property type="evidence" value="ECO:0007669"/>
    <property type="project" value="TreeGrafter"/>
</dbReference>
<keyword evidence="2" id="KW-0326">Glycosidase</keyword>
<dbReference type="Pfam" id="PF00150">
    <property type="entry name" value="Cellulase"/>
    <property type="match status" value="1"/>
</dbReference>
<evidence type="ECO:0000313" key="5">
    <source>
        <dbReference type="EMBL" id="MBB5715193.1"/>
    </source>
</evidence>
<dbReference type="PANTHER" id="PTHR34142">
    <property type="entry name" value="ENDO-BETA-1,4-GLUCANASE A"/>
    <property type="match status" value="1"/>
</dbReference>
<feature type="region of interest" description="Disordered" evidence="3">
    <location>
        <begin position="511"/>
        <end position="538"/>
    </location>
</feature>
<dbReference type="InterPro" id="IPR011049">
    <property type="entry name" value="Serralysin-like_metalloprot_C"/>
</dbReference>
<organism evidence="5 6">
    <name type="scientific">Sphingomonas aerophila</name>
    <dbReference type="NCBI Taxonomy" id="1344948"/>
    <lineage>
        <taxon>Bacteria</taxon>
        <taxon>Pseudomonadati</taxon>
        <taxon>Pseudomonadota</taxon>
        <taxon>Alphaproteobacteria</taxon>
        <taxon>Sphingomonadales</taxon>
        <taxon>Sphingomonadaceae</taxon>
        <taxon>Sphingomonas</taxon>
    </lineage>
</organism>
<dbReference type="Pfam" id="PF00353">
    <property type="entry name" value="HemolysinCabind"/>
    <property type="match status" value="2"/>
</dbReference>
<dbReference type="EMBL" id="JACIJK010000005">
    <property type="protein sequence ID" value="MBB5715193.1"/>
    <property type="molecule type" value="Genomic_DNA"/>
</dbReference>
<accession>A0A7W9EW58</accession>
<dbReference type="RefSeq" id="WP_184057229.1">
    <property type="nucleotide sequence ID" value="NZ_JACIJK010000005.1"/>
</dbReference>
<protein>
    <submittedName>
        <fullName evidence="5">Ca2+-binding RTX toxin-like protein</fullName>
    </submittedName>
</protein>
<dbReference type="PRINTS" id="PR00313">
    <property type="entry name" value="CABNDNGRPT"/>
</dbReference>